<accession>K0R8Z9</accession>
<proteinExistence type="predicted"/>
<dbReference type="InterPro" id="IPR056057">
    <property type="entry name" value="DUF7640"/>
</dbReference>
<feature type="domain" description="DUF7640" evidence="2">
    <location>
        <begin position="114"/>
        <end position="188"/>
    </location>
</feature>
<reference evidence="3 4" key="1">
    <citation type="journal article" date="2012" name="Genome Biol.">
        <title>Genome and low-iron response of an oceanic diatom adapted to chronic iron limitation.</title>
        <authorList>
            <person name="Lommer M."/>
            <person name="Specht M."/>
            <person name="Roy A.S."/>
            <person name="Kraemer L."/>
            <person name="Andreson R."/>
            <person name="Gutowska M.A."/>
            <person name="Wolf J."/>
            <person name="Bergner S.V."/>
            <person name="Schilhabel M.B."/>
            <person name="Klostermeier U.C."/>
            <person name="Beiko R.G."/>
            <person name="Rosenstiel P."/>
            <person name="Hippler M."/>
            <person name="Laroche J."/>
        </authorList>
    </citation>
    <scope>NUCLEOTIDE SEQUENCE [LARGE SCALE GENOMIC DNA]</scope>
    <source>
        <strain evidence="3 4">CCMP1005</strain>
    </source>
</reference>
<organism evidence="3 4">
    <name type="scientific">Thalassiosira oceanica</name>
    <name type="common">Marine diatom</name>
    <dbReference type="NCBI Taxonomy" id="159749"/>
    <lineage>
        <taxon>Eukaryota</taxon>
        <taxon>Sar</taxon>
        <taxon>Stramenopiles</taxon>
        <taxon>Ochrophyta</taxon>
        <taxon>Bacillariophyta</taxon>
        <taxon>Coscinodiscophyceae</taxon>
        <taxon>Thalassiosirophycidae</taxon>
        <taxon>Thalassiosirales</taxon>
        <taxon>Thalassiosiraceae</taxon>
        <taxon>Thalassiosira</taxon>
    </lineage>
</organism>
<gene>
    <name evidence="3" type="ORF">THAOC_36081</name>
</gene>
<dbReference type="AlphaFoldDB" id="K0R8Z9"/>
<evidence type="ECO:0000313" key="3">
    <source>
        <dbReference type="EMBL" id="EJK45306.1"/>
    </source>
</evidence>
<keyword evidence="1" id="KW-0732">Signal</keyword>
<sequence length="201" mass="21249">MQLHPSALSFFLVLGSTDSVLTVTSKGNLSKDLLQKKKEAPLALWLLANEDGKSQVKRRKKKLEKITALRNKASTEDAAAIDVGVIRRLGKSAKQDDEFVECTAGSTPGGEACAEACDGKCCVGVHSCTSFTGSVAKDGSCKGYKACYVAVIDLVSGDSCVGRAACSDAIANSITSSCKGDYAFQQMGNVWSLSACRRHQK</sequence>
<feature type="signal peptide" evidence="1">
    <location>
        <begin position="1"/>
        <end position="19"/>
    </location>
</feature>
<name>K0R8Z9_THAOC</name>
<evidence type="ECO:0000259" key="2">
    <source>
        <dbReference type="Pfam" id="PF24646"/>
    </source>
</evidence>
<comment type="caution">
    <text evidence="3">The sequence shown here is derived from an EMBL/GenBank/DDBJ whole genome shotgun (WGS) entry which is preliminary data.</text>
</comment>
<dbReference type="Pfam" id="PF24646">
    <property type="entry name" value="DUF7640"/>
    <property type="match status" value="1"/>
</dbReference>
<evidence type="ECO:0000313" key="4">
    <source>
        <dbReference type="Proteomes" id="UP000266841"/>
    </source>
</evidence>
<keyword evidence="4" id="KW-1185">Reference proteome</keyword>
<dbReference type="EMBL" id="AGNL01048611">
    <property type="protein sequence ID" value="EJK45306.1"/>
    <property type="molecule type" value="Genomic_DNA"/>
</dbReference>
<evidence type="ECO:0000256" key="1">
    <source>
        <dbReference type="SAM" id="SignalP"/>
    </source>
</evidence>
<dbReference type="Proteomes" id="UP000266841">
    <property type="component" value="Unassembled WGS sequence"/>
</dbReference>
<protein>
    <recommendedName>
        <fullName evidence="2">DUF7640 domain-containing protein</fullName>
    </recommendedName>
</protein>
<feature type="chain" id="PRO_5003836770" description="DUF7640 domain-containing protein" evidence="1">
    <location>
        <begin position="20"/>
        <end position="201"/>
    </location>
</feature>